<dbReference type="EMBL" id="BLBS01000010">
    <property type="protein sequence ID" value="GET86267.1"/>
    <property type="molecule type" value="Genomic_DNA"/>
</dbReference>
<evidence type="ECO:0000313" key="2">
    <source>
        <dbReference type="EMBL" id="GET86267.1"/>
    </source>
</evidence>
<evidence type="ECO:0000313" key="3">
    <source>
        <dbReference type="Proteomes" id="UP000419144"/>
    </source>
</evidence>
<dbReference type="AlphaFoldDB" id="A0A640KEU9"/>
<gene>
    <name evidence="2" type="ORF">LtaPh_0901900</name>
</gene>
<accession>A0A640KEU9</accession>
<dbReference type="OrthoDB" id="262841at2759"/>
<evidence type="ECO:0000256" key="1">
    <source>
        <dbReference type="SAM" id="MobiDB-lite"/>
    </source>
</evidence>
<dbReference type="VEuPathDB" id="TriTrypDB:LtaPh_0901900"/>
<comment type="caution">
    <text evidence="2">The sequence shown here is derived from an EMBL/GenBank/DDBJ whole genome shotgun (WGS) entry which is preliminary data.</text>
</comment>
<feature type="compositionally biased region" description="Low complexity" evidence="1">
    <location>
        <begin position="102"/>
        <end position="112"/>
    </location>
</feature>
<keyword evidence="3" id="KW-1185">Reference proteome</keyword>
<reference evidence="2" key="1">
    <citation type="submission" date="2019-11" db="EMBL/GenBank/DDBJ databases">
        <title>Leishmania tarentolae CDS.</title>
        <authorList>
            <person name="Goto Y."/>
            <person name="Yamagishi J."/>
        </authorList>
    </citation>
    <scope>NUCLEOTIDE SEQUENCE [LARGE SCALE GENOMIC DNA]</scope>
    <source>
        <strain evidence="2">Parrot Tar II</strain>
    </source>
</reference>
<proteinExistence type="predicted"/>
<sequence length="125" mass="14224">MSRHFSERKDAERSTGLLYLLSPSRVPSPGEQRFRWHGHVRCALVIGMGIYFVYCNPEYSYAYTALRQRCGWNTTEPMFPQYLKLQSTQMAGSSTASEQTHSPPESSSLRSSAVNPDENVWKKGD</sequence>
<organism evidence="2 3">
    <name type="scientific">Leishmania tarentolae</name>
    <name type="common">Sauroleishmania tarentolae</name>
    <dbReference type="NCBI Taxonomy" id="5689"/>
    <lineage>
        <taxon>Eukaryota</taxon>
        <taxon>Discoba</taxon>
        <taxon>Euglenozoa</taxon>
        <taxon>Kinetoplastea</taxon>
        <taxon>Metakinetoplastina</taxon>
        <taxon>Trypanosomatida</taxon>
        <taxon>Trypanosomatidae</taxon>
        <taxon>Leishmaniinae</taxon>
        <taxon>Leishmania</taxon>
        <taxon>lizard Leishmania</taxon>
    </lineage>
</organism>
<feature type="region of interest" description="Disordered" evidence="1">
    <location>
        <begin position="89"/>
        <end position="125"/>
    </location>
</feature>
<name>A0A640KEU9_LEITA</name>
<protein>
    <submittedName>
        <fullName evidence="2">Uncharacterized protein</fullName>
    </submittedName>
</protein>
<dbReference type="Proteomes" id="UP000419144">
    <property type="component" value="Unassembled WGS sequence"/>
</dbReference>
<feature type="compositionally biased region" description="Polar residues" evidence="1">
    <location>
        <begin position="89"/>
        <end position="101"/>
    </location>
</feature>